<dbReference type="SMART" id="SM01214">
    <property type="entry name" value="Fmp27_GFWDK"/>
    <property type="match status" value="1"/>
</dbReference>
<feature type="region of interest" description="Disordered" evidence="1">
    <location>
        <begin position="1653"/>
        <end position="1672"/>
    </location>
</feature>
<dbReference type="InterPro" id="IPR019415">
    <property type="entry name" value="FMP27_SW_RBG"/>
</dbReference>
<feature type="region of interest" description="Disordered" evidence="1">
    <location>
        <begin position="2621"/>
        <end position="2656"/>
    </location>
</feature>
<dbReference type="OrthoDB" id="1562405at2759"/>
<feature type="compositionally biased region" description="Polar residues" evidence="1">
    <location>
        <begin position="2500"/>
        <end position="2513"/>
    </location>
</feature>
<evidence type="ECO:0000259" key="3">
    <source>
        <dbReference type="SMART" id="SM01215"/>
    </source>
</evidence>
<feature type="region of interest" description="Disordered" evidence="1">
    <location>
        <begin position="2471"/>
        <end position="2513"/>
    </location>
</feature>
<feature type="domain" description="FMP27 SW motif-containing RBG unit" evidence="3">
    <location>
        <begin position="1055"/>
        <end position="1158"/>
    </location>
</feature>
<dbReference type="InterPro" id="IPR045167">
    <property type="entry name" value="Hobbit"/>
</dbReference>
<evidence type="ECO:0000259" key="4">
    <source>
        <dbReference type="SMART" id="SM01216"/>
    </source>
</evidence>
<feature type="compositionally biased region" description="Low complexity" evidence="1">
    <location>
        <begin position="2621"/>
        <end position="2633"/>
    </location>
</feature>
<organism evidence="5 6">
    <name type="scientific">Neolecta irregularis (strain DAH-3)</name>
    <dbReference type="NCBI Taxonomy" id="1198029"/>
    <lineage>
        <taxon>Eukaryota</taxon>
        <taxon>Fungi</taxon>
        <taxon>Dikarya</taxon>
        <taxon>Ascomycota</taxon>
        <taxon>Taphrinomycotina</taxon>
        <taxon>Neolectales</taxon>
        <taxon>Neolectaceae</taxon>
        <taxon>Neolecta</taxon>
    </lineage>
</organism>
<feature type="domain" description="FMP27 WPPW motif-containing RBG unit" evidence="4">
    <location>
        <begin position="1584"/>
        <end position="2090"/>
    </location>
</feature>
<dbReference type="PANTHER" id="PTHR15678">
    <property type="entry name" value="ANTIGEN MLAA-22-RELATED"/>
    <property type="match status" value="1"/>
</dbReference>
<evidence type="ECO:0000313" key="6">
    <source>
        <dbReference type="Proteomes" id="UP000186594"/>
    </source>
</evidence>
<feature type="compositionally biased region" description="Low complexity" evidence="1">
    <location>
        <begin position="2481"/>
        <end position="2494"/>
    </location>
</feature>
<proteinExistence type="predicted"/>
<feature type="compositionally biased region" description="Polar residues" evidence="1">
    <location>
        <begin position="92"/>
        <end position="107"/>
    </location>
</feature>
<evidence type="ECO:0000313" key="5">
    <source>
        <dbReference type="EMBL" id="OLL25142.1"/>
    </source>
</evidence>
<feature type="region of interest" description="Disordered" evidence="1">
    <location>
        <begin position="88"/>
        <end position="107"/>
    </location>
</feature>
<protein>
    <submittedName>
        <fullName evidence="5">UPF0648 protein</fullName>
    </submittedName>
</protein>
<dbReference type="InterPro" id="IPR019441">
    <property type="entry name" value="FMP27/BLTP2/Hobbit_GFWDK_RBG"/>
</dbReference>
<dbReference type="SMART" id="SM01215">
    <property type="entry name" value="Fmp27_SW"/>
    <property type="match status" value="1"/>
</dbReference>
<dbReference type="OMA" id="IQLKWNN"/>
<comment type="caution">
    <text evidence="5">The sequence shown here is derived from an EMBL/GenBank/DDBJ whole genome shotgun (WGS) entry which is preliminary data.</text>
</comment>
<accession>A0A1U7LRG6</accession>
<dbReference type="SMART" id="SM01216">
    <property type="entry name" value="Fmp27_WPPW"/>
    <property type="match status" value="1"/>
</dbReference>
<gene>
    <name evidence="5" type="ORF">NEOLI_000596</name>
</gene>
<sequence>MALWSLTLSLLGFLFVSLYTVFFLINKFTGVFISHFGYLSLKGIHYSGYKGIVASARRIGFRIHRPTIARPTWLSLTISKADIRVNPDTIRTRPSNPSNDIEPSNSRLQKEKIKSFVEGKIFGFSYLNLFKWIDIEIRNSVMRLDGIGAITIGSIGLTSRINRVPGAKLGSDASYSTNISHEVEKILEVAFNVSNFLLSFQNGPTYEVFNHLLFTFSGILEKQHFFRNTKVGIKFGSLDLVLDDLFEFGISVQRAFKRLQPLDQPKKNHKLDQLLEIPLLQVFEEVQVHVSHLRISKRLILAPSTTPVKFHINLKDLGFDLEHLHEPRALHQLLFSSNTIAHQALITAISCTIEMEITQQEQSTQLVSIPMITIALKSTLLSRLLLSVPMENPNHNVLIANIVVTSPAAVIPLRHIPLFLACARAGSSRGEENTNQLHFISFLPKFTLSFAVHEPAFRISMPQQKATETPDFDRILMLNCSNMLFESHGRHTTSEGFDYCLQSTIRFATKRIALLDADGRVFEIGSSENIYVKSIMESVNTRSLSMSVLIEGFIVDISKPEIQEAITRITTVIYKSTERTDHSKPRVHHRNILDVVPSFIASFKFEGRDIRVIIAAQNGGAESESRGLAIQLESWTAKYFNKPQPMNDERVMSPFSPGRDREQTLLSPSLSNYTVKPVAMMSMNERTDLQALEDEKLRTASLSLSCFEIIAIESEDTWDRENPIVAVPSIEISAAVKRDQDSGVFEVKSRIDEVKANYSLLKLFIILSTLHLLQETLWRESSNVSKNPNLVTALPSTLMPKDMVDLDLKIFSICLKAKLPQEQAILLDLHTIELTRYRWGGPALKIKAARLFVPSPSIPNTWDCLLSIRQLLFERKEAIHFTSWPGSLGTEGNFSIFADAIRFRIPHKFILYQLVDSIKNNVKCAKQLHYKISTGRDDDMIHPEPEDAQRIPRLRLKARTIALELDGDPFEARLGLIWRVGLAEQKSRMAREAAFEIKCAKLEQEATEGHIGRSESRDGSSRPSSRHSTGRRKSMRYAPDQVKEFTGSAVISVKEARKKLDRHNAQSWVKRIIASRQFVQEHVAESRQCRWSKSDFSATMDTREEFLLPLPSRPPLLHAIFSNVDLLLDRPSFPLQQLPDFLHEVGKGMPKSTQYTLLVPMNIQWTMSEAIIHLSDFPLPFVHVPKIHPSQPSRLVAWSFSSDLVIAEEYGGPDATEFTDIMIIPPNIGRRSSPAFSVKVPRTVPPVKTYATMSVDINSFDATRITWGTSLQPSIQEVMRIVESLSKPPEEASQKLGFWDKIRLVLHTQINLRWKGDGDLQLILKGSRNPYEVMGHGAGFVKCWRGNVCWKIACDPDSRKLVVVESDQFILAIPDLTHFVDFSLERLGEDDVTSRDSVSSMSATTIHKDSFLKIIMKLAGRVRWTAGLYLEQESVHGERTTGNVKDQAFKPHYEIHIKNPEYSARYPDHDAYFGFRSHYLHAHLAIECPVEEGLRNEDSSSYNAVHLSPKTFSHFSVWWQLFSSVMSIPIRSGKLFPATPESKKFGNHLMTVKFLLDLAPLWLSHMYKHKDMEDWSRGTVTATGIKAKVDRFYLDLHQRKETRKMILPELSHVRTIQHMQTNVGKIEIDTMDLRVITAEFDEANADDFHQFQRKKKHRGQKDQPNMGGSFKRSRFGVHDGDMDWIDMNDFIELDWVLPQKDPKCTVLPFALAPKFTFDRQTDHKAHARPGKLYTSRSQFGDEPSHFCLMGKHQDLREVQRDVIQTRLLEIKDQISKNIEVLNLLETRIASESDNSDLRKQSEITADESAILFDKRTFLEKLLRTATWPDKEQRIRLEHLVHGLHNASPSQDKFGFAEDVDEFSNRFGIHNIQLKWNNKLRNTVLRYAHQVNKRRGHMYYMSQKAVSFIEGLVREQQKNSEITELPDDRPRTTSTTASDDTIGQFLQDAQAFFQLECQEHSCQRRGAVVSAPNEDIMGNLAEEYEAQSNYVVKLLAPQIQLMSEKNQDVVVILSAGSMELKVVAIVDKEILDDVSGLVQQRFSVTMENAQFFIAERDDFTDPNARLHSSNNYGCSLDNDMCWPPWVPLETVLDFQSRPASFSRVVSRTNATLRYDKYNNLRLKVDRQIDESSRDSVGHPALSSKRQGDILSVKFPGVEAFVNSSQYRALTQIVMDLLIYSEPFHKEQSKRLEKIMLSTDFTDLGGAPEMVVSLQEQLRQLEEIKNQFQLSRHLDRQSCIDQVTLESEIHDCEEDLFFLMKAITTAQQKLEDRERENSPSVRWYISTEDLIWHLLGEGDAPLVDLRLSKARYGRVDNTDGSNFNIVEVDEMQGTNLLENSTYPQLLDKYEGKNGEPVTSRRKLVSAYWYMLESIGGIPIINHFELDLAPLLLQLDHKIAKILFAYAFPEKDSVVSSNIGKEKEFEDEDEDDSEAEILRMNGERYKFPGKISPNSGSGSASPARITSRSFLAPSDIGGERKVSSDAASIRSSRSTASKLFRSGSEQKTEPSQADDVTSMMSRASNNIALVKARIPRFVLCLSYKGASKRNFVDCQQFELTLPTIEYAYKMWSYMDLAQHLKKVVTKAVIGHAGTFLIEKARRKKKPEPAPRRLFKKISMQSMQSMRSGQSSYSNGSDPSVSSERLHSPIDVSPPPSVRSALKSMTNATTIRQSDERAVMFPRQVTFKGSENTLDPAQSGDEGETRESFLSRTLINLRGKPNDTDPEEGKLHRAKLDTIKFNRRTNNASSGSEKDE</sequence>
<dbReference type="STRING" id="1198029.A0A1U7LRG6"/>
<dbReference type="InterPro" id="IPR019449">
    <property type="entry name" value="FMP27_WPPW_RBG"/>
</dbReference>
<feature type="region of interest" description="Disordered" evidence="1">
    <location>
        <begin position="1006"/>
        <end position="1039"/>
    </location>
</feature>
<reference evidence="5 6" key="1">
    <citation type="submission" date="2016-04" db="EMBL/GenBank/DDBJ databases">
        <title>Evolutionary innovation and constraint leading to complex multicellularity in the Ascomycota.</title>
        <authorList>
            <person name="Cisse O."/>
            <person name="Nguyen A."/>
            <person name="Hewitt D.A."/>
            <person name="Jedd G."/>
            <person name="Stajich J.E."/>
        </authorList>
    </citation>
    <scope>NUCLEOTIDE SEQUENCE [LARGE SCALE GENOMIC DNA]</scope>
    <source>
        <strain evidence="5 6">DAH-3</strain>
    </source>
</reference>
<feature type="compositionally biased region" description="Basic residues" evidence="1">
    <location>
        <begin position="1024"/>
        <end position="1035"/>
    </location>
</feature>
<evidence type="ECO:0000256" key="1">
    <source>
        <dbReference type="SAM" id="MobiDB-lite"/>
    </source>
</evidence>
<feature type="domain" description="FMP27/BLTP2/Hobbit GFWDK motif-containing RBG unit" evidence="2">
    <location>
        <begin position="1176"/>
        <end position="1333"/>
    </location>
</feature>
<feature type="compositionally biased region" description="Basic and acidic residues" evidence="1">
    <location>
        <begin position="1006"/>
        <end position="1020"/>
    </location>
</feature>
<name>A0A1U7LRG6_NEOID</name>
<dbReference type="PANTHER" id="PTHR15678:SF6">
    <property type="entry name" value="BRIDGE-LIKE LIPID TRANSFER PROTEIN FAMILY MEMBER 2"/>
    <property type="match status" value="1"/>
</dbReference>
<dbReference type="Pfam" id="PF10344">
    <property type="entry name" value="Hobbit"/>
    <property type="match status" value="1"/>
</dbReference>
<dbReference type="Proteomes" id="UP000186594">
    <property type="component" value="Unassembled WGS sequence"/>
</dbReference>
<evidence type="ECO:0000259" key="2">
    <source>
        <dbReference type="SMART" id="SM01214"/>
    </source>
</evidence>
<dbReference type="EMBL" id="LXFE01000491">
    <property type="protein sequence ID" value="OLL25142.1"/>
    <property type="molecule type" value="Genomic_DNA"/>
</dbReference>
<keyword evidence="6" id="KW-1185">Reference proteome</keyword>